<dbReference type="AlphaFoldDB" id="A0A1Y6C0K8"/>
<dbReference type="PANTHER" id="PTHR30486">
    <property type="entry name" value="TWITCHING MOTILITY PROTEIN PILT"/>
    <property type="match status" value="1"/>
</dbReference>
<proteinExistence type="inferred from homology"/>
<feature type="domain" description="Bacterial type II secretion system protein E" evidence="2">
    <location>
        <begin position="194"/>
        <end position="208"/>
    </location>
</feature>
<gene>
    <name evidence="3" type="ORF">SAMN06296036_109154</name>
</gene>
<keyword evidence="4" id="KW-1185">Reference proteome</keyword>
<comment type="similarity">
    <text evidence="1">Belongs to the GSP E family.</text>
</comment>
<protein>
    <submittedName>
        <fullName evidence="3">Twitching motility protein PilT</fullName>
    </submittedName>
</protein>
<name>A0A1Y6C0K8_9BACT</name>
<dbReference type="PANTHER" id="PTHR30486:SF12">
    <property type="entry name" value="TYPE IV PILUS ATPASE PILU"/>
    <property type="match status" value="1"/>
</dbReference>
<dbReference type="OrthoDB" id="187333at2"/>
<dbReference type="InterPro" id="IPR050921">
    <property type="entry name" value="T4SS_GSP_E_ATPase"/>
</dbReference>
<dbReference type="Pfam" id="PF00437">
    <property type="entry name" value="T2SSE"/>
    <property type="match status" value="1"/>
</dbReference>
<evidence type="ECO:0000256" key="1">
    <source>
        <dbReference type="ARBA" id="ARBA00006611"/>
    </source>
</evidence>
<dbReference type="InterPro" id="IPR001482">
    <property type="entry name" value="T2SS/T4SS_dom"/>
</dbReference>
<dbReference type="GO" id="GO:0016887">
    <property type="term" value="F:ATP hydrolysis activity"/>
    <property type="evidence" value="ECO:0007669"/>
    <property type="project" value="InterPro"/>
</dbReference>
<organism evidence="3 4">
    <name type="scientific">Pseudobacteriovorax antillogorgiicola</name>
    <dbReference type="NCBI Taxonomy" id="1513793"/>
    <lineage>
        <taxon>Bacteria</taxon>
        <taxon>Pseudomonadati</taxon>
        <taxon>Bdellovibrionota</taxon>
        <taxon>Oligoflexia</taxon>
        <taxon>Oligoflexales</taxon>
        <taxon>Pseudobacteriovoracaceae</taxon>
        <taxon>Pseudobacteriovorax</taxon>
    </lineage>
</organism>
<sequence>MKLEKILKVAVRGGASDVILKTGSIPRFRFNGELLTLTDGETIDAALMQDWISALVPQHLKVKLHELVDLDFSYTTSEGNRFRVNLFRQMQKYGLVLRVINSHIRTMEELQLPSIMKEFPKLQRGLILVTGATGSGKSTTLASIIEKINTTRAAHIITIEDPIEFVFKEKKATINQREIGTDTLDFESALRSALRQNPDVILVGELRDRETTETALMAAETGHLVLSTLHTMDAVESLTRLLSYFPPHQHDSLRIMLSQTLNYIVSQRLIPKADQRGLVPAMEILASNELVREEIQKGEDFRILKDAIRNGKRSYGMQSFDQSLLFFVKKGIITEQTAIQHATNKKDLELALRGFGQG</sequence>
<dbReference type="STRING" id="1513793.SAMN06296036_109154"/>
<dbReference type="EMBL" id="FWZT01000009">
    <property type="protein sequence ID" value="SMF30165.1"/>
    <property type="molecule type" value="Genomic_DNA"/>
</dbReference>
<dbReference type="RefSeq" id="WP_132319246.1">
    <property type="nucleotide sequence ID" value="NZ_FWZT01000009.1"/>
</dbReference>
<dbReference type="CDD" id="cd01131">
    <property type="entry name" value="PilT"/>
    <property type="match status" value="1"/>
</dbReference>
<dbReference type="InterPro" id="IPR006321">
    <property type="entry name" value="PilT/PilU"/>
</dbReference>
<dbReference type="NCBIfam" id="TIGR01420">
    <property type="entry name" value="pilT_fam"/>
    <property type="match status" value="1"/>
</dbReference>
<evidence type="ECO:0000259" key="2">
    <source>
        <dbReference type="PROSITE" id="PS00662"/>
    </source>
</evidence>
<dbReference type="GO" id="GO:0005524">
    <property type="term" value="F:ATP binding"/>
    <property type="evidence" value="ECO:0007669"/>
    <property type="project" value="InterPro"/>
</dbReference>
<dbReference type="SUPFAM" id="SSF52540">
    <property type="entry name" value="P-loop containing nucleoside triphosphate hydrolases"/>
    <property type="match status" value="1"/>
</dbReference>
<dbReference type="InterPro" id="IPR027417">
    <property type="entry name" value="P-loop_NTPase"/>
</dbReference>
<evidence type="ECO:0000313" key="4">
    <source>
        <dbReference type="Proteomes" id="UP000192907"/>
    </source>
</evidence>
<evidence type="ECO:0000313" key="3">
    <source>
        <dbReference type="EMBL" id="SMF30165.1"/>
    </source>
</evidence>
<dbReference type="Gene3D" id="3.40.50.300">
    <property type="entry name" value="P-loop containing nucleotide triphosphate hydrolases"/>
    <property type="match status" value="1"/>
</dbReference>
<reference evidence="4" key="1">
    <citation type="submission" date="2017-04" db="EMBL/GenBank/DDBJ databases">
        <authorList>
            <person name="Varghese N."/>
            <person name="Submissions S."/>
        </authorList>
    </citation>
    <scope>NUCLEOTIDE SEQUENCE [LARGE SCALE GENOMIC DNA]</scope>
    <source>
        <strain evidence="4">RKEM611</strain>
    </source>
</reference>
<dbReference type="Gene3D" id="3.30.450.90">
    <property type="match status" value="1"/>
</dbReference>
<accession>A0A1Y6C0K8</accession>
<dbReference type="Proteomes" id="UP000192907">
    <property type="component" value="Unassembled WGS sequence"/>
</dbReference>
<dbReference type="PROSITE" id="PS00662">
    <property type="entry name" value="T2SP_E"/>
    <property type="match status" value="1"/>
</dbReference>